<dbReference type="AlphaFoldDB" id="A0A2A4GB32"/>
<dbReference type="RefSeq" id="WP_097440241.1">
    <property type="nucleotide sequence ID" value="NZ_KZ300476.1"/>
</dbReference>
<keyword evidence="2" id="KW-1185">Reference proteome</keyword>
<sequence>MNNIWRASDDKLDINAVMDYFGYPMIKNEVNHKIYRMGKDHAVVFHTGSRQLYYMCSRPEKKQRVFDLILTGCSKTEKDSSKGLWNKVDNCYSYLNSKKEFQLTNVAPNKEEIVDESFNHFKEFAKTLKSSTLLEDDNLKACFEERLFQDDKGLLYFPFYNLSNNLTGLVQQKDSKTFPVAESDTSMSIWFSKVPKKIQQLIVFNNPLEAIYFQQKFKLSNAVYLAIKNINYETSKILVQIYKQTKVPKMMLSFTGNSKIEGYIDDLMLISCINDGKFFIKIEKDHLMIQFDPESEKAISQLHKEIQKYNQALAQEYLKFNKVVDHTLVNQKSMVLSKHKEMVACKLPIEINALRYFLWSYYRNYLGKMIDIIKPQTQNWQYEYNQSTNVSPQEISAFKIAV</sequence>
<evidence type="ECO:0000313" key="2">
    <source>
        <dbReference type="Proteomes" id="UP000219559"/>
    </source>
</evidence>
<proteinExistence type="predicted"/>
<gene>
    <name evidence="1" type="ORF">B7P33_07330</name>
</gene>
<organism evidence="1 2">
    <name type="scientific">Sediminicola luteus</name>
    <dbReference type="NCBI Taxonomy" id="319238"/>
    <lineage>
        <taxon>Bacteria</taxon>
        <taxon>Pseudomonadati</taxon>
        <taxon>Bacteroidota</taxon>
        <taxon>Flavobacteriia</taxon>
        <taxon>Flavobacteriales</taxon>
        <taxon>Flavobacteriaceae</taxon>
        <taxon>Sediminicola</taxon>
    </lineage>
</organism>
<protein>
    <submittedName>
        <fullName evidence="1">Uncharacterized protein</fullName>
    </submittedName>
</protein>
<dbReference type="EMBL" id="NBWU01000002">
    <property type="protein sequence ID" value="PCE64962.1"/>
    <property type="molecule type" value="Genomic_DNA"/>
</dbReference>
<accession>A0A2A4GB32</accession>
<reference evidence="1 2" key="1">
    <citation type="submission" date="2017-04" db="EMBL/GenBank/DDBJ databases">
        <title>A new member of the family Flavobacteriaceae isolated from ascidians.</title>
        <authorList>
            <person name="Chen L."/>
        </authorList>
    </citation>
    <scope>NUCLEOTIDE SEQUENCE [LARGE SCALE GENOMIC DNA]</scope>
    <source>
        <strain evidence="1 2">HQA918</strain>
    </source>
</reference>
<dbReference type="Proteomes" id="UP000219559">
    <property type="component" value="Unassembled WGS sequence"/>
</dbReference>
<comment type="caution">
    <text evidence="1">The sequence shown here is derived from an EMBL/GenBank/DDBJ whole genome shotgun (WGS) entry which is preliminary data.</text>
</comment>
<name>A0A2A4GB32_9FLAO</name>
<evidence type="ECO:0000313" key="1">
    <source>
        <dbReference type="EMBL" id="PCE64962.1"/>
    </source>
</evidence>
<dbReference type="OrthoDB" id="1170608at2"/>